<proteinExistence type="predicted"/>
<dbReference type="PANTHER" id="PTHR48449:SF1">
    <property type="entry name" value="DUF1985 DOMAIN-CONTAINING PROTEIN"/>
    <property type="match status" value="1"/>
</dbReference>
<evidence type="ECO:0000313" key="2">
    <source>
        <dbReference type="EMBL" id="KAJ0209699.1"/>
    </source>
</evidence>
<feature type="compositionally biased region" description="Acidic residues" evidence="1">
    <location>
        <begin position="72"/>
        <end position="89"/>
    </location>
</feature>
<protein>
    <recommendedName>
        <fullName evidence="4">DUF1985 domain-containing protein</fullName>
    </recommendedName>
</protein>
<dbReference type="EMBL" id="NBSK02000004">
    <property type="protein sequence ID" value="KAJ0209699.1"/>
    <property type="molecule type" value="Genomic_DNA"/>
</dbReference>
<name>A0A9R1VQN6_LACSA</name>
<sequence>MNSAEGPLRTSAERGIFVIYLRGEGHFWYFTFIFSTKPVPPLWSPTGPPFLVIEDESTHRLSAGFSDSIPATDDDDSPTAATDNDDETGFQDPLPAVEMDENLPNILSDGLGSRHLDLNQKAYLTLKGMHIPHGDPLLVHLMMLHEVRTQEVFEMGRFLFDIEGRHLEFGETEYILIYGLKVGRYVDLLYDEKGGSNSSLRARLFPDISNARLRLKDLEDLIMSPKYLEIEDEDVVMLIQLVFVLKGLHGHDVKTCIPAAIYNIANNRDDWNMFAWGTYL</sequence>
<organism evidence="2 3">
    <name type="scientific">Lactuca sativa</name>
    <name type="common">Garden lettuce</name>
    <dbReference type="NCBI Taxonomy" id="4236"/>
    <lineage>
        <taxon>Eukaryota</taxon>
        <taxon>Viridiplantae</taxon>
        <taxon>Streptophyta</taxon>
        <taxon>Embryophyta</taxon>
        <taxon>Tracheophyta</taxon>
        <taxon>Spermatophyta</taxon>
        <taxon>Magnoliopsida</taxon>
        <taxon>eudicotyledons</taxon>
        <taxon>Gunneridae</taxon>
        <taxon>Pentapetalae</taxon>
        <taxon>asterids</taxon>
        <taxon>campanulids</taxon>
        <taxon>Asterales</taxon>
        <taxon>Asteraceae</taxon>
        <taxon>Cichorioideae</taxon>
        <taxon>Cichorieae</taxon>
        <taxon>Lactucinae</taxon>
        <taxon>Lactuca</taxon>
    </lineage>
</organism>
<evidence type="ECO:0000313" key="3">
    <source>
        <dbReference type="Proteomes" id="UP000235145"/>
    </source>
</evidence>
<dbReference type="AlphaFoldDB" id="A0A9R1VQN6"/>
<gene>
    <name evidence="2" type="ORF">LSAT_V11C400223900</name>
</gene>
<evidence type="ECO:0000256" key="1">
    <source>
        <dbReference type="SAM" id="MobiDB-lite"/>
    </source>
</evidence>
<reference evidence="2 3" key="1">
    <citation type="journal article" date="2017" name="Nat. Commun.">
        <title>Genome assembly with in vitro proximity ligation data and whole-genome triplication in lettuce.</title>
        <authorList>
            <person name="Reyes-Chin-Wo S."/>
            <person name="Wang Z."/>
            <person name="Yang X."/>
            <person name="Kozik A."/>
            <person name="Arikit S."/>
            <person name="Song C."/>
            <person name="Xia L."/>
            <person name="Froenicke L."/>
            <person name="Lavelle D.O."/>
            <person name="Truco M.J."/>
            <person name="Xia R."/>
            <person name="Zhu S."/>
            <person name="Xu C."/>
            <person name="Xu H."/>
            <person name="Xu X."/>
            <person name="Cox K."/>
            <person name="Korf I."/>
            <person name="Meyers B.C."/>
            <person name="Michelmore R.W."/>
        </authorList>
    </citation>
    <scope>NUCLEOTIDE SEQUENCE [LARGE SCALE GENOMIC DNA]</scope>
    <source>
        <strain evidence="3">cv. Salinas</strain>
        <tissue evidence="2">Seedlings</tissue>
    </source>
</reference>
<comment type="caution">
    <text evidence="2">The sequence shown here is derived from an EMBL/GenBank/DDBJ whole genome shotgun (WGS) entry which is preliminary data.</text>
</comment>
<feature type="region of interest" description="Disordered" evidence="1">
    <location>
        <begin position="63"/>
        <end position="94"/>
    </location>
</feature>
<dbReference type="PANTHER" id="PTHR48449">
    <property type="entry name" value="DUF1985 DOMAIN-CONTAINING PROTEIN"/>
    <property type="match status" value="1"/>
</dbReference>
<accession>A0A9R1VQN6</accession>
<evidence type="ECO:0008006" key="4">
    <source>
        <dbReference type="Google" id="ProtNLM"/>
    </source>
</evidence>
<dbReference type="Proteomes" id="UP000235145">
    <property type="component" value="Unassembled WGS sequence"/>
</dbReference>
<keyword evidence="3" id="KW-1185">Reference proteome</keyword>